<reference evidence="5" key="1">
    <citation type="submission" date="2021-10" db="EMBL/GenBank/DDBJ databases">
        <title>De novo Genome Assembly of Clathrus columnatus (Basidiomycota, Fungi) Using Illumina and Nanopore Sequence Data.</title>
        <authorList>
            <person name="Ogiso-Tanaka E."/>
            <person name="Itagaki H."/>
            <person name="Hosoya T."/>
            <person name="Hosaka K."/>
        </authorList>
    </citation>
    <scope>NUCLEOTIDE SEQUENCE</scope>
    <source>
        <strain evidence="5">MO-923</strain>
    </source>
</reference>
<feature type="compositionally biased region" description="Low complexity" evidence="2">
    <location>
        <begin position="94"/>
        <end position="109"/>
    </location>
</feature>
<dbReference type="EMBL" id="BPWL01000004">
    <property type="protein sequence ID" value="GJJ09899.1"/>
    <property type="molecule type" value="Genomic_DNA"/>
</dbReference>
<dbReference type="Pfam" id="PF07940">
    <property type="entry name" value="Hepar_II_III_C"/>
    <property type="match status" value="1"/>
</dbReference>
<evidence type="ECO:0000256" key="3">
    <source>
        <dbReference type="SAM" id="Phobius"/>
    </source>
</evidence>
<evidence type="ECO:0000259" key="4">
    <source>
        <dbReference type="Pfam" id="PF07940"/>
    </source>
</evidence>
<organism evidence="5 6">
    <name type="scientific">Clathrus columnatus</name>
    <dbReference type="NCBI Taxonomy" id="1419009"/>
    <lineage>
        <taxon>Eukaryota</taxon>
        <taxon>Fungi</taxon>
        <taxon>Dikarya</taxon>
        <taxon>Basidiomycota</taxon>
        <taxon>Agaricomycotina</taxon>
        <taxon>Agaricomycetes</taxon>
        <taxon>Phallomycetidae</taxon>
        <taxon>Phallales</taxon>
        <taxon>Clathraceae</taxon>
        <taxon>Clathrus</taxon>
    </lineage>
</organism>
<feature type="region of interest" description="Disordered" evidence="2">
    <location>
        <begin position="1"/>
        <end position="39"/>
    </location>
</feature>
<proteinExistence type="predicted"/>
<name>A0AAV5A5J8_9AGAM</name>
<dbReference type="PANTHER" id="PTHR38045:SF1">
    <property type="entry name" value="HEPARINASE II_III-LIKE PROTEIN"/>
    <property type="match status" value="1"/>
</dbReference>
<sequence>MDRGSYDSTSIPLNQARFQPDYSGPNTPGNKSPYDGPSNFAESGYYGSAPIPQKKKGVSPWIKFGLPILVVVIVAAVVAGVVASRKSNKSSAISNTPGSPSPNGSPAGPGVTGLDGLAVFPVATDSYELPVYPQTTNTALFTVPTFTTNPKLTYPADPFQPANPSPTQLRQDHPRLIAPAYKWAVLPELVQQDPYLSEWNATIFGNATDYFNSPPVPYVVDGALTKSGILDPCRQVKERIKAWAYAYRMTNDSRWAERAWTELETVAGNTSTSWGPDVDRWNSLHFLDTAEMTAAFAIGYDWLFDYWSVERRTAIMWSIITYGLNFGNQAYTDLSFGWWSNNITGNWNCVCNSGLTMGALAIFDEDPTGVSQAILAKSIPNAVQNCIFGVSEDGSWSETANYWYFGTDAMAEMASSLQTATGSQDAFGMLSTNPSLNETGAFHIYIQGMTSLFNYGDHGPNKYSTTSNANLFFGGYFNIPAYQLHQRDQQDSAEPTAMFWYEPTVSGAWWDNLALDHYFPDPFDSWFSARTTWTNNNGLYIAMKASQALNHQTHGDLDCGDFVIDALGQRWAGELGSADYDSPDYFSSEAQNSPRWTYYRKMTEGQNTLLINAENQLVTANPTTTFGTTGDQQGSSTVNQLAKGSTAFFVADMTTAYNNSNSVKRGIRFVNDRQQILLQDEINVGTLGQWRMHTNATVSIDSSGTTATLSLGGQKMTVQILNASQGTVFGTSAAVRLPTDPPPPVPDQPNPGVTVLTIDFPAGVTTLEVLFTPQYPNVDTSSFPDQSTVVPLAQWSTTSHS</sequence>
<keyword evidence="6" id="KW-1185">Reference proteome</keyword>
<keyword evidence="3" id="KW-0472">Membrane</keyword>
<evidence type="ECO:0000313" key="5">
    <source>
        <dbReference type="EMBL" id="GJJ09899.1"/>
    </source>
</evidence>
<evidence type="ECO:0000313" key="6">
    <source>
        <dbReference type="Proteomes" id="UP001050691"/>
    </source>
</evidence>
<comment type="subcellular location">
    <subcellularLocation>
        <location evidence="1">Cell envelope</location>
    </subcellularLocation>
</comment>
<dbReference type="AlphaFoldDB" id="A0AAV5A5J8"/>
<dbReference type="GO" id="GO:0016829">
    <property type="term" value="F:lyase activity"/>
    <property type="evidence" value="ECO:0007669"/>
    <property type="project" value="InterPro"/>
</dbReference>
<dbReference type="Gene3D" id="1.50.10.100">
    <property type="entry name" value="Chondroitin AC/alginate lyase"/>
    <property type="match status" value="1"/>
</dbReference>
<dbReference type="Gene3D" id="2.70.98.70">
    <property type="match status" value="1"/>
</dbReference>
<dbReference type="SUPFAM" id="SSF48230">
    <property type="entry name" value="Chondroitin AC/alginate lyase"/>
    <property type="match status" value="1"/>
</dbReference>
<protein>
    <recommendedName>
        <fullName evidence="4">Heparinase II/III-like C-terminal domain-containing protein</fullName>
    </recommendedName>
</protein>
<dbReference type="Proteomes" id="UP001050691">
    <property type="component" value="Unassembled WGS sequence"/>
</dbReference>
<comment type="caution">
    <text evidence="5">The sequence shown here is derived from an EMBL/GenBank/DDBJ whole genome shotgun (WGS) entry which is preliminary data.</text>
</comment>
<feature type="domain" description="Heparinase II/III-like C-terminal" evidence="4">
    <location>
        <begin position="535"/>
        <end position="717"/>
    </location>
</feature>
<dbReference type="InterPro" id="IPR008929">
    <property type="entry name" value="Chondroitin_lyas"/>
</dbReference>
<dbReference type="PANTHER" id="PTHR38045">
    <property type="entry name" value="CHROMOSOME 1, WHOLE GENOME SHOTGUN SEQUENCE"/>
    <property type="match status" value="1"/>
</dbReference>
<keyword evidence="3" id="KW-0812">Transmembrane</keyword>
<feature type="compositionally biased region" description="Polar residues" evidence="2">
    <location>
        <begin position="1"/>
        <end position="17"/>
    </location>
</feature>
<dbReference type="InterPro" id="IPR012480">
    <property type="entry name" value="Hepar_II_III_C"/>
</dbReference>
<keyword evidence="3" id="KW-1133">Transmembrane helix</keyword>
<accession>A0AAV5A5J8</accession>
<evidence type="ECO:0000256" key="2">
    <source>
        <dbReference type="SAM" id="MobiDB-lite"/>
    </source>
</evidence>
<evidence type="ECO:0000256" key="1">
    <source>
        <dbReference type="ARBA" id="ARBA00004196"/>
    </source>
</evidence>
<feature type="region of interest" description="Disordered" evidence="2">
    <location>
        <begin position="88"/>
        <end position="110"/>
    </location>
</feature>
<feature type="transmembrane region" description="Helical" evidence="3">
    <location>
        <begin position="64"/>
        <end position="83"/>
    </location>
</feature>
<gene>
    <name evidence="5" type="ORF">Clacol_004123</name>
</gene>